<dbReference type="Pfam" id="PF01047">
    <property type="entry name" value="MarR"/>
    <property type="match status" value="1"/>
</dbReference>
<evidence type="ECO:0000313" key="3">
    <source>
        <dbReference type="Proteomes" id="UP000051870"/>
    </source>
</evidence>
<dbReference type="InterPro" id="IPR000835">
    <property type="entry name" value="HTH_MarR-typ"/>
</dbReference>
<dbReference type="InterPro" id="IPR036390">
    <property type="entry name" value="WH_DNA-bd_sf"/>
</dbReference>
<name>A0A0P1I4W1_9RHOB</name>
<dbReference type="PROSITE" id="PS50995">
    <property type="entry name" value="HTH_MARR_2"/>
    <property type="match status" value="1"/>
</dbReference>
<organism evidence="2 3">
    <name type="scientific">Shimia thalassica</name>
    <dbReference type="NCBI Taxonomy" id="1715693"/>
    <lineage>
        <taxon>Bacteria</taxon>
        <taxon>Pseudomonadati</taxon>
        <taxon>Pseudomonadota</taxon>
        <taxon>Alphaproteobacteria</taxon>
        <taxon>Rhodobacterales</taxon>
        <taxon>Roseobacteraceae</taxon>
    </lineage>
</organism>
<feature type="domain" description="HTH marR-type" evidence="1">
    <location>
        <begin position="1"/>
        <end position="148"/>
    </location>
</feature>
<dbReference type="STRING" id="1715693.PH7735_01219"/>
<dbReference type="SMART" id="SM00347">
    <property type="entry name" value="HTH_MARR"/>
    <property type="match status" value="1"/>
</dbReference>
<sequence>MTSKFSEVSDFLGENYPPEIRSMMGIHVMFWRLEELMETLSEGMPLTKQERHMLVRLDEPKRMGVLAQQMAALPSTVTAVADALEERGLVLRERDPTDRRAWCVTLTKTGDRVRTDLLEEAGTAFAELSGLTKTEIERFAELVSKASIKILEHGIPEGMKSADC</sequence>
<dbReference type="RefSeq" id="WP_099274701.1">
    <property type="nucleotide sequence ID" value="NZ_CANLZE010000001.1"/>
</dbReference>
<dbReference type="Proteomes" id="UP000051870">
    <property type="component" value="Unassembled WGS sequence"/>
</dbReference>
<dbReference type="GO" id="GO:0006950">
    <property type="term" value="P:response to stress"/>
    <property type="evidence" value="ECO:0007669"/>
    <property type="project" value="TreeGrafter"/>
</dbReference>
<keyword evidence="3" id="KW-1185">Reference proteome</keyword>
<evidence type="ECO:0000313" key="2">
    <source>
        <dbReference type="EMBL" id="CUJ90244.1"/>
    </source>
</evidence>
<accession>A0A0P1I4W1</accession>
<dbReference type="PANTHER" id="PTHR33164:SF57">
    <property type="entry name" value="MARR-FAMILY TRANSCRIPTIONAL REGULATOR"/>
    <property type="match status" value="1"/>
</dbReference>
<dbReference type="GO" id="GO:0003700">
    <property type="term" value="F:DNA-binding transcription factor activity"/>
    <property type="evidence" value="ECO:0007669"/>
    <property type="project" value="InterPro"/>
</dbReference>
<protein>
    <submittedName>
        <fullName evidence="2">Homoprotocatechuate degradation operon regulator, HpaR</fullName>
    </submittedName>
</protein>
<reference evidence="3" key="1">
    <citation type="submission" date="2015-09" db="EMBL/GenBank/DDBJ databases">
        <authorList>
            <person name="Rodrigo-Torres Lidia"/>
            <person name="Arahal R.David."/>
        </authorList>
    </citation>
    <scope>NUCLEOTIDE SEQUENCE [LARGE SCALE GENOMIC DNA]</scope>
    <source>
        <strain evidence="3">CECT 7735</strain>
    </source>
</reference>
<dbReference type="Gene3D" id="1.10.10.10">
    <property type="entry name" value="Winged helix-like DNA-binding domain superfamily/Winged helix DNA-binding domain"/>
    <property type="match status" value="1"/>
</dbReference>
<dbReference type="PANTHER" id="PTHR33164">
    <property type="entry name" value="TRANSCRIPTIONAL REGULATOR, MARR FAMILY"/>
    <property type="match status" value="1"/>
</dbReference>
<dbReference type="SUPFAM" id="SSF46785">
    <property type="entry name" value="Winged helix' DNA-binding domain"/>
    <property type="match status" value="1"/>
</dbReference>
<gene>
    <name evidence="2" type="ORF">PH7735_01219</name>
</gene>
<dbReference type="GeneID" id="83880282"/>
<proteinExistence type="predicted"/>
<dbReference type="AlphaFoldDB" id="A0A0P1I4W1"/>
<dbReference type="EMBL" id="CYTW01000001">
    <property type="protein sequence ID" value="CUJ90244.1"/>
    <property type="molecule type" value="Genomic_DNA"/>
</dbReference>
<dbReference type="PRINTS" id="PR00598">
    <property type="entry name" value="HTHMARR"/>
</dbReference>
<evidence type="ECO:0000259" key="1">
    <source>
        <dbReference type="PROSITE" id="PS50995"/>
    </source>
</evidence>
<dbReference type="InterPro" id="IPR036388">
    <property type="entry name" value="WH-like_DNA-bd_sf"/>
</dbReference>
<dbReference type="InterPro" id="IPR039422">
    <property type="entry name" value="MarR/SlyA-like"/>
</dbReference>